<dbReference type="EMBL" id="LFWZ01000040">
    <property type="protein sequence ID" value="KON30127.1"/>
    <property type="molecule type" value="Genomic_DNA"/>
</dbReference>
<evidence type="ECO:0000313" key="2">
    <source>
        <dbReference type="EMBL" id="KON30127.1"/>
    </source>
</evidence>
<keyword evidence="1" id="KW-1133">Transmembrane helix</keyword>
<evidence type="ECO:0000313" key="3">
    <source>
        <dbReference type="Proteomes" id="UP000037210"/>
    </source>
</evidence>
<comment type="caution">
    <text evidence="2">The sequence shown here is derived from an EMBL/GenBank/DDBJ whole genome shotgun (WGS) entry which is preliminary data.</text>
</comment>
<proteinExistence type="predicted"/>
<protein>
    <submittedName>
        <fullName evidence="2">Uncharacterized protein</fullName>
    </submittedName>
</protein>
<organism evidence="2 3">
    <name type="scientific">miscellaneous Crenarchaeota group-15 archaeon DG-45</name>
    <dbReference type="NCBI Taxonomy" id="1685127"/>
    <lineage>
        <taxon>Archaea</taxon>
        <taxon>Candidatus Bathyarchaeota</taxon>
        <taxon>MCG-15</taxon>
    </lineage>
</organism>
<feature type="transmembrane region" description="Helical" evidence="1">
    <location>
        <begin position="35"/>
        <end position="57"/>
    </location>
</feature>
<accession>A0A0M0BNG7</accession>
<name>A0A0M0BNG7_9ARCH</name>
<keyword evidence="1" id="KW-0472">Membrane</keyword>
<gene>
    <name evidence="2" type="ORF">AC482_04610</name>
</gene>
<reference evidence="2 3" key="1">
    <citation type="submission" date="2015-06" db="EMBL/GenBank/DDBJ databases">
        <title>New insights into the roles of widespread benthic archaea in carbon and nitrogen cycling.</title>
        <authorList>
            <person name="Lazar C.S."/>
            <person name="Baker B.J."/>
            <person name="Seitz K.W."/>
            <person name="Hyde A.S."/>
            <person name="Dick G.J."/>
            <person name="Hinrichs K.-U."/>
            <person name="Teske A.P."/>
        </authorList>
    </citation>
    <scope>NUCLEOTIDE SEQUENCE [LARGE SCALE GENOMIC DNA]</scope>
    <source>
        <strain evidence="2">DG-45</strain>
    </source>
</reference>
<dbReference type="AlphaFoldDB" id="A0A0M0BNG7"/>
<dbReference type="PATRIC" id="fig|1685127.3.peg.1242"/>
<feature type="transmembrane region" description="Helical" evidence="1">
    <location>
        <begin position="78"/>
        <end position="102"/>
    </location>
</feature>
<evidence type="ECO:0000256" key="1">
    <source>
        <dbReference type="SAM" id="Phobius"/>
    </source>
</evidence>
<feature type="transmembrane region" description="Helical" evidence="1">
    <location>
        <begin position="108"/>
        <end position="128"/>
    </location>
</feature>
<feature type="transmembrane region" description="Helical" evidence="1">
    <location>
        <begin position="9"/>
        <end position="29"/>
    </location>
</feature>
<sequence length="142" mass="17058">MHKGYVRSLIIWAIGFPCYILVGALLDWFKTEAFYLLRLVFFFMFVSVVSMLYYVNIKLREEKFGLETNVFWRWIERYIPFIFSFPIITFFSTLFIAGFTYIPDVAPFNYFINFCLGLFPYYILVFLNDLSLYLGVLREVWG</sequence>
<dbReference type="Proteomes" id="UP000037210">
    <property type="component" value="Unassembled WGS sequence"/>
</dbReference>
<keyword evidence="1" id="KW-0812">Transmembrane</keyword>